<organism evidence="2 3">
    <name type="scientific">Rotaria magnacalcarata</name>
    <dbReference type="NCBI Taxonomy" id="392030"/>
    <lineage>
        <taxon>Eukaryota</taxon>
        <taxon>Metazoa</taxon>
        <taxon>Spiralia</taxon>
        <taxon>Gnathifera</taxon>
        <taxon>Rotifera</taxon>
        <taxon>Eurotatoria</taxon>
        <taxon>Bdelloidea</taxon>
        <taxon>Philodinida</taxon>
        <taxon>Philodinidae</taxon>
        <taxon>Rotaria</taxon>
    </lineage>
</organism>
<gene>
    <name evidence="2" type="ORF">MBJ925_LOCUS11790</name>
</gene>
<feature type="non-terminal residue" evidence="2">
    <location>
        <position position="1"/>
    </location>
</feature>
<sequence>IKYFKTTIILLPMDDTFTDNAFSLKNNEFYTFIEELVGQQIVDILKFQSIASTQSLIRNPNIFEIFNMKCTEPNFLSIREKSCFQFDNGQFIVKIGVMNNLNYLLDFLKQQQQKKIMENSYVDSNVSLSFDFIDKHPLLKALILWYQQVDNVDINNKDKHGFLKDFIDTITNNLTKSSSRFRYSDTIKNFALSLYILGGKLTYEFIRLNLPGSLPSLTMLNTLISNSNSKISEAEFRFDQLQQHFDDLNFQYAFGSEDATSIIKKIKYDSTTNTFNGFPTPLDRGVPIKEYYQTDSFDKLKLWFNSNDKSSLLNVHMIQPVQSTNQSIIPSPFLLSAYGIDNTATANDILQRWWYIFNQCLQRNIRIIGFSTDADAKYVRAMRLMNATHLVTKWRNRLLSSTAELRLGNQSISITHLHDIIENETYTKLDHGLTKSDINPKDLQNFSSCLKLTSTDVFKILNDNISTRGTLIYLQMLKMIVVAYIEKKTTIAERLRSAWCVVFFCRIWLTWTKFKTFNSTQTTGKNKSRYFITRPAYLSVEINAHNLLYLILLVQQKQLPPQVLHIHTFSSQACESIFRNTRALSGIYSTIVNFTVHDFLRRAQRLSLLNDIKCKQLNDESINNLVFPVHCKHRHDRQSLFTQSQSDIDQIDIEQVITDAYHEAIDMLDGLEILNLLKDKRVLGLNLLSEYVFKQLNSNSKMHDYSSQLTNIDDEEFELADDDDDETTNDLNMDDDNNDDFPSNDDYSDEDEQDDARNLIDTRKEDFVGMKVLNTIQSHIEHSYFKVKINDDTKYMHKQTGCWLLTGEKREKSRGKQQNPVHWIQVDSSGFKSAAVLLSSSLSPSTTNNQQPLTTSDNVLQKIASPNSILIIPPS</sequence>
<evidence type="ECO:0000313" key="3">
    <source>
        <dbReference type="Proteomes" id="UP000663824"/>
    </source>
</evidence>
<dbReference type="AlphaFoldDB" id="A0A816P2N1"/>
<feature type="region of interest" description="Disordered" evidence="1">
    <location>
        <begin position="722"/>
        <end position="754"/>
    </location>
</feature>
<protein>
    <submittedName>
        <fullName evidence="2">Uncharacterized protein</fullName>
    </submittedName>
</protein>
<dbReference type="Proteomes" id="UP000663824">
    <property type="component" value="Unassembled WGS sequence"/>
</dbReference>
<dbReference type="EMBL" id="CAJNRE010005314">
    <property type="protein sequence ID" value="CAF2043710.1"/>
    <property type="molecule type" value="Genomic_DNA"/>
</dbReference>
<evidence type="ECO:0000313" key="2">
    <source>
        <dbReference type="EMBL" id="CAF2043710.1"/>
    </source>
</evidence>
<evidence type="ECO:0000256" key="1">
    <source>
        <dbReference type="SAM" id="MobiDB-lite"/>
    </source>
</evidence>
<comment type="caution">
    <text evidence="2">The sequence shown here is derived from an EMBL/GenBank/DDBJ whole genome shotgun (WGS) entry which is preliminary data.</text>
</comment>
<proteinExistence type="predicted"/>
<name>A0A816P2N1_9BILA</name>
<reference evidence="2" key="1">
    <citation type="submission" date="2021-02" db="EMBL/GenBank/DDBJ databases">
        <authorList>
            <person name="Nowell W R."/>
        </authorList>
    </citation>
    <scope>NUCLEOTIDE SEQUENCE</scope>
</reference>
<accession>A0A816P2N1</accession>